<dbReference type="GO" id="GO:0000981">
    <property type="term" value="F:DNA-binding transcription factor activity, RNA polymerase II-specific"/>
    <property type="evidence" value="ECO:0007669"/>
    <property type="project" value="InterPro"/>
</dbReference>
<evidence type="ECO:0000313" key="7">
    <source>
        <dbReference type="EMBL" id="TXB99856.1"/>
    </source>
</evidence>
<evidence type="ECO:0000256" key="1">
    <source>
        <dbReference type="ARBA" id="ARBA00005964"/>
    </source>
</evidence>
<dbReference type="CDD" id="cd12148">
    <property type="entry name" value="fungal_TF_MHR"/>
    <property type="match status" value="1"/>
</dbReference>
<dbReference type="InterPro" id="IPR019826">
    <property type="entry name" value="Carboxylesterase_B_AS"/>
</dbReference>
<protein>
    <recommendedName>
        <fullName evidence="6">Zn(2)-C6 fungal-type domain-containing protein</fullName>
    </recommendedName>
</protein>
<dbReference type="GO" id="GO:0008270">
    <property type="term" value="F:zinc ion binding"/>
    <property type="evidence" value="ECO:0007669"/>
    <property type="project" value="InterPro"/>
</dbReference>
<dbReference type="GO" id="GO:0006351">
    <property type="term" value="P:DNA-templated transcription"/>
    <property type="evidence" value="ECO:0007669"/>
    <property type="project" value="InterPro"/>
</dbReference>
<dbReference type="InterPro" id="IPR002018">
    <property type="entry name" value="CarbesteraseB"/>
</dbReference>
<proteinExistence type="inferred from homology"/>
<keyword evidence="3" id="KW-0378">Hydrolase</keyword>
<evidence type="ECO:0000256" key="2">
    <source>
        <dbReference type="ARBA" id="ARBA00022723"/>
    </source>
</evidence>
<dbReference type="SUPFAM" id="SSF57701">
    <property type="entry name" value="Zn2/Cys6 DNA-binding domain"/>
    <property type="match status" value="1"/>
</dbReference>
<dbReference type="Pfam" id="PF00172">
    <property type="entry name" value="Zn_clus"/>
    <property type="match status" value="1"/>
</dbReference>
<comment type="similarity">
    <text evidence="1">Belongs to the type-B carboxylesterase/lipase family.</text>
</comment>
<dbReference type="GO" id="GO:0016787">
    <property type="term" value="F:hydrolase activity"/>
    <property type="evidence" value="ECO:0007669"/>
    <property type="project" value="UniProtKB-KW"/>
</dbReference>
<organism evidence="7 8">
    <name type="scientific">Fusarium oxysporum f. sp. cubense</name>
    <dbReference type="NCBI Taxonomy" id="61366"/>
    <lineage>
        <taxon>Eukaryota</taxon>
        <taxon>Fungi</taxon>
        <taxon>Dikarya</taxon>
        <taxon>Ascomycota</taxon>
        <taxon>Pezizomycotina</taxon>
        <taxon>Sordariomycetes</taxon>
        <taxon>Hypocreomycetidae</taxon>
        <taxon>Hypocreales</taxon>
        <taxon>Nectriaceae</taxon>
        <taxon>Fusarium</taxon>
        <taxon>Fusarium oxysporum species complex</taxon>
    </lineage>
</organism>
<keyword evidence="5" id="KW-0732">Signal</keyword>
<dbReference type="Pfam" id="PF04082">
    <property type="entry name" value="Fungal_trans"/>
    <property type="match status" value="1"/>
</dbReference>
<dbReference type="InterPro" id="IPR007219">
    <property type="entry name" value="XnlR_reg_dom"/>
</dbReference>
<dbReference type="PANTHER" id="PTHR11559">
    <property type="entry name" value="CARBOXYLESTERASE"/>
    <property type="match status" value="1"/>
</dbReference>
<dbReference type="InterPro" id="IPR001138">
    <property type="entry name" value="Zn2Cys6_DnaBD"/>
</dbReference>
<gene>
    <name evidence="7" type="ORF">FocTR4_00014664</name>
</gene>
<dbReference type="PROSITE" id="PS00941">
    <property type="entry name" value="CARBOXYLESTERASE_B_2"/>
    <property type="match status" value="1"/>
</dbReference>
<dbReference type="AlphaFoldDB" id="A0A5C6SMR2"/>
<keyword evidence="4" id="KW-0539">Nucleus</keyword>
<dbReference type="EMBL" id="VMNF01000011">
    <property type="protein sequence ID" value="TXB99856.1"/>
    <property type="molecule type" value="Genomic_DNA"/>
</dbReference>
<feature type="signal peptide" evidence="5">
    <location>
        <begin position="1"/>
        <end position="18"/>
    </location>
</feature>
<dbReference type="InterPro" id="IPR019819">
    <property type="entry name" value="Carboxylesterase_B_CS"/>
</dbReference>
<dbReference type="InterPro" id="IPR050309">
    <property type="entry name" value="Type-B_Carboxylest/Lipase"/>
</dbReference>
<dbReference type="InterPro" id="IPR029058">
    <property type="entry name" value="AB_hydrolase_fold"/>
</dbReference>
<dbReference type="Pfam" id="PF00135">
    <property type="entry name" value="COesterase"/>
    <property type="match status" value="1"/>
</dbReference>
<keyword evidence="2" id="KW-0479">Metal-binding</keyword>
<dbReference type="InterPro" id="IPR036864">
    <property type="entry name" value="Zn2-C6_fun-type_DNA-bd_sf"/>
</dbReference>
<feature type="domain" description="Zn(2)-C6 fungal-type" evidence="6">
    <location>
        <begin position="525"/>
        <end position="556"/>
    </location>
</feature>
<dbReference type="SMART" id="SM00066">
    <property type="entry name" value="GAL4"/>
    <property type="match status" value="1"/>
</dbReference>
<dbReference type="Gene3D" id="3.40.50.1820">
    <property type="entry name" value="alpha/beta hydrolase"/>
    <property type="match status" value="1"/>
</dbReference>
<feature type="chain" id="PRO_5023036526" description="Zn(2)-C6 fungal-type domain-containing protein" evidence="5">
    <location>
        <begin position="19"/>
        <end position="1174"/>
    </location>
</feature>
<evidence type="ECO:0000256" key="5">
    <source>
        <dbReference type="SAM" id="SignalP"/>
    </source>
</evidence>
<dbReference type="Proteomes" id="UP000321331">
    <property type="component" value="Unassembled WGS sequence"/>
</dbReference>
<sequence>MKHSILGILLALITGAVSKPPLLKKPPTVQVKNGTYIGTHSNSYNQDFFLGIPYAQPPVRNLRFNTAQSLNTTWTGKKPANSYSAACIGYGTDNGVYKNTSEDCLYLNIVRPSERRRKLLALVWIHGGGLVEGSAIDQRYNLSFIVHQSEAIGKPIIGISLNYRLGALGFLNSDEVAKTGNTNLGFKDQRLALRWVQENIPAFGGDPEQVTIWGESAGAFSVGAHLTAFGGRDDRLFRGAIMDSGNPVFYLPVFPAQYFQPSYEALLRMTGCNNSADGLQCLRQVPIAELSKVFHAAPSLWSGFTPSKDGDFIQGSGSELLSKGKFVHVTILIGTNTDEGTYFASKDPTPKNISSDAEFISYLQDNQHLPTPFIQECRHYLQAIAPDILMVHNGGDSVIIANKRWTSQIWSSAALDVYSYRFNIVPASIPGVFGASHVQEIPFAFYNHNGIGYNEENMPPWNGTKEAFEDKGADYAEAARLMSSFWVSFVHDQDPNSFGRGGCEYVLHQAMSSGSRLKKHRERLACTACRQRKLRCDRESPCGSCVRRRDIPSCSYEVSPDNSERDRVRQAQAQARLEHLEHLVEMLAGQRSATNDGAQNATLCAVSPPDPGIAEHATASSSLRSDLCYQTESGTTHWSAMLDDIQALRSTLDSFEDNSTDAEDVSAPQSEAGMGIGVMFGAGLSQALSIEQVLNTHLPSRRDTDRLVSAYFRVRLYITPFIHAVQFRRQYEAFWNDPAAASPLWISILFSMLFMAANISRTSRENEVPGHGFTVAAAQCLALGEYFRPKPFCFEALLLYLQSRFVTCLEISPDMGTLLSMLAHIATVSGYHRESSVPGISPFAAEMRRRAWSMFVQLDLLVSFHLGVPSRISLSVSNTRAPSNLLDSDFDEDSTQLPTSRANTELTGVTFCILKHRLMTIFDKIFQHVLMDRLHEAKDSEIDALDTELKGLYKALPELYQPRPIENCIIDHPQLIVARLCISFVYYKCLCVLHRPHVTRHRDKSVRECYAASSALVTDLLRVYEECKPGGQLDTEEWLMKSITWHDFLLGVTTLCLVAYATNQATDGIHIDEPGTKLLLERARTVIQMEQSEDGARARSRVLSIVEATVAHLEVQQSSECMQVLSDMDTLPPINTLRPSSNVTEGSSWKWGETQLLNETNWDYLDELFDISHH</sequence>
<evidence type="ECO:0000256" key="4">
    <source>
        <dbReference type="ARBA" id="ARBA00023242"/>
    </source>
</evidence>
<evidence type="ECO:0000259" key="6">
    <source>
        <dbReference type="PROSITE" id="PS50048"/>
    </source>
</evidence>
<reference evidence="7 8" key="1">
    <citation type="submission" date="2019-07" db="EMBL/GenBank/DDBJ databases">
        <title>The First High-Quality Draft Genome Sequence of the Causal Agent of the Current Panama Disease Epidemic.</title>
        <authorList>
            <person name="Warmington R.J."/>
            <person name="Kay W."/>
            <person name="Jeffries A."/>
            <person name="Bebber D."/>
            <person name="Moore K."/>
            <person name="Studholme D.J."/>
        </authorList>
    </citation>
    <scope>NUCLEOTIDE SEQUENCE [LARGE SCALE GENOMIC DNA]</scope>
    <source>
        <strain evidence="7 8">TR4</strain>
    </source>
</reference>
<accession>A0A5C6SMR2</accession>
<dbReference type="GO" id="GO:0003677">
    <property type="term" value="F:DNA binding"/>
    <property type="evidence" value="ECO:0007669"/>
    <property type="project" value="InterPro"/>
</dbReference>
<dbReference type="CDD" id="cd00067">
    <property type="entry name" value="GAL4"/>
    <property type="match status" value="1"/>
</dbReference>
<comment type="caution">
    <text evidence="7">The sequence shown here is derived from an EMBL/GenBank/DDBJ whole genome shotgun (WGS) entry which is preliminary data.</text>
</comment>
<dbReference type="PROSITE" id="PS50048">
    <property type="entry name" value="ZN2_CY6_FUNGAL_2"/>
    <property type="match status" value="1"/>
</dbReference>
<dbReference type="PROSITE" id="PS00122">
    <property type="entry name" value="CARBOXYLESTERASE_B_1"/>
    <property type="match status" value="1"/>
</dbReference>
<name>A0A5C6SMR2_FUSOC</name>
<evidence type="ECO:0000313" key="8">
    <source>
        <dbReference type="Proteomes" id="UP000321331"/>
    </source>
</evidence>
<dbReference type="PROSITE" id="PS00463">
    <property type="entry name" value="ZN2_CY6_FUNGAL_1"/>
    <property type="match status" value="1"/>
</dbReference>
<dbReference type="SUPFAM" id="SSF53474">
    <property type="entry name" value="alpha/beta-Hydrolases"/>
    <property type="match status" value="1"/>
</dbReference>
<dbReference type="Gene3D" id="4.10.240.10">
    <property type="entry name" value="Zn(2)-C6 fungal-type DNA-binding domain"/>
    <property type="match status" value="1"/>
</dbReference>
<evidence type="ECO:0000256" key="3">
    <source>
        <dbReference type="ARBA" id="ARBA00022801"/>
    </source>
</evidence>